<comment type="caution">
    <text evidence="3">The sequence shown here is derived from an EMBL/GenBank/DDBJ whole genome shotgun (WGS) entry which is preliminary data.</text>
</comment>
<dbReference type="EMBL" id="JBHTJR010000022">
    <property type="protein sequence ID" value="MFD0992378.1"/>
    <property type="molecule type" value="Genomic_DNA"/>
</dbReference>
<evidence type="ECO:0000259" key="1">
    <source>
        <dbReference type="Pfam" id="PF05838"/>
    </source>
</evidence>
<reference evidence="4" key="1">
    <citation type="journal article" date="2019" name="Int. J. Syst. Evol. Microbiol.">
        <title>The Global Catalogue of Microorganisms (GCM) 10K type strain sequencing project: providing services to taxonomists for standard genome sequencing and annotation.</title>
        <authorList>
            <consortium name="The Broad Institute Genomics Platform"/>
            <consortium name="The Broad Institute Genome Sequencing Center for Infectious Disease"/>
            <person name="Wu L."/>
            <person name="Ma J."/>
        </authorList>
    </citation>
    <scope>NUCLEOTIDE SEQUENCE [LARGE SCALE GENOMIC DNA]</scope>
    <source>
        <strain evidence="4">CCUG 60527</strain>
    </source>
</reference>
<keyword evidence="4" id="KW-1185">Reference proteome</keyword>
<feature type="domain" description="TtsA-like Glycoside hydrolase family 108" evidence="1">
    <location>
        <begin position="14"/>
        <end position="100"/>
    </location>
</feature>
<protein>
    <submittedName>
        <fullName evidence="3">Glycoside hydrolase family 108 protein</fullName>
    </submittedName>
</protein>
<dbReference type="InterPro" id="IPR008565">
    <property type="entry name" value="TtsA-like_GH18_dom"/>
</dbReference>
<gene>
    <name evidence="3" type="ORF">ACFQ1U_04105</name>
</gene>
<feature type="domain" description="Peptidoglycan binding" evidence="2">
    <location>
        <begin position="107"/>
        <end position="171"/>
    </location>
</feature>
<dbReference type="SUPFAM" id="SSF53955">
    <property type="entry name" value="Lysozyme-like"/>
    <property type="match status" value="1"/>
</dbReference>
<dbReference type="Pfam" id="PF05838">
    <property type="entry name" value="Glyco_hydro_108"/>
    <property type="match status" value="1"/>
</dbReference>
<proteinExistence type="predicted"/>
<accession>A0ABW3JPF4</accession>
<dbReference type="Proteomes" id="UP001597062">
    <property type="component" value="Unassembled WGS sequence"/>
</dbReference>
<keyword evidence="3" id="KW-0378">Hydrolase</keyword>
<dbReference type="RefSeq" id="WP_386105602.1">
    <property type="nucleotide sequence ID" value="NZ_JBHTJR010000022.1"/>
</dbReference>
<dbReference type="InterPro" id="IPR023346">
    <property type="entry name" value="Lysozyme-like_dom_sf"/>
</dbReference>
<evidence type="ECO:0000313" key="4">
    <source>
        <dbReference type="Proteomes" id="UP001597062"/>
    </source>
</evidence>
<dbReference type="Gene3D" id="1.20.141.10">
    <property type="entry name" value="Chitosanase, subunit A, domain 1"/>
    <property type="match status" value="1"/>
</dbReference>
<evidence type="ECO:0000259" key="2">
    <source>
        <dbReference type="Pfam" id="PF09374"/>
    </source>
</evidence>
<dbReference type="GO" id="GO:0016787">
    <property type="term" value="F:hydrolase activity"/>
    <property type="evidence" value="ECO:0007669"/>
    <property type="project" value="UniProtKB-KW"/>
</dbReference>
<name>A0ABW3JPF4_9FLAO</name>
<dbReference type="Pfam" id="PF09374">
    <property type="entry name" value="PG_binding_3"/>
    <property type="match status" value="1"/>
</dbReference>
<sequence length="189" mass="21346">MANYNVFKPSIELAEGGYQNLKNDKGNYNSNGERVGTNHGVSAKFYERVIGFPPSVEDMKNITKAESHLLFKNEFWDKMRADEIHNQGIAEVIVDHAINANPRVTGKIVQRTLNKHFGKSLVVDGVVGNQTLAAINAVNPTLFFEKIADARIAYYKSLSDYQYFGRSWTKRVVDLAQKFGVQLKKKQAY</sequence>
<evidence type="ECO:0000313" key="3">
    <source>
        <dbReference type="EMBL" id="MFD0992378.1"/>
    </source>
</evidence>
<dbReference type="InterPro" id="IPR018537">
    <property type="entry name" value="Peptidoglycan-bd_3"/>
</dbReference>
<organism evidence="3 4">
    <name type="scientific">Tenacibaculum geojense</name>
    <dbReference type="NCBI Taxonomy" id="915352"/>
    <lineage>
        <taxon>Bacteria</taxon>
        <taxon>Pseudomonadati</taxon>
        <taxon>Bacteroidota</taxon>
        <taxon>Flavobacteriia</taxon>
        <taxon>Flavobacteriales</taxon>
        <taxon>Flavobacteriaceae</taxon>
        <taxon>Tenacibaculum</taxon>
    </lineage>
</organism>